<dbReference type="OrthoDB" id="7605594at2"/>
<evidence type="ECO:0000313" key="2">
    <source>
        <dbReference type="EMBL" id="MPR30740.1"/>
    </source>
</evidence>
<evidence type="ECO:0000256" key="1">
    <source>
        <dbReference type="SAM" id="Coils"/>
    </source>
</evidence>
<keyword evidence="1" id="KW-0175">Coiled coil</keyword>
<evidence type="ECO:0000313" key="3">
    <source>
        <dbReference type="Proteomes" id="UP000403266"/>
    </source>
</evidence>
<keyword evidence="3" id="KW-1185">Reference proteome</keyword>
<feature type="coiled-coil region" evidence="1">
    <location>
        <begin position="4"/>
        <end position="45"/>
    </location>
</feature>
<name>A0A5N7MVN9_9HYPH</name>
<comment type="caution">
    <text evidence="2">The sequence shown here is derived from an EMBL/GenBank/DDBJ whole genome shotgun (WGS) entry which is preliminary data.</text>
</comment>
<protein>
    <submittedName>
        <fullName evidence="2">Uncharacterized protein</fullName>
    </submittedName>
</protein>
<sequence length="161" mass="17858">MDDIEDLKSKIETIHGRISEHQREMTALQGEVAQMEATRRSLLAEVERRSRPAEDIHITDHALLRYVERVFGIDVDAVRREILTDGVARCIELGASTITVDGIQFRVKDRSIVTVIGGDQNQRLSLLALELACCACKIRNSRPPAAVFTAFDDTLAGFAPA</sequence>
<proteinExistence type="predicted"/>
<organism evidence="2 3">
    <name type="scientific">Microvirga tunisiensis</name>
    <dbReference type="NCBI Taxonomy" id="2108360"/>
    <lineage>
        <taxon>Bacteria</taxon>
        <taxon>Pseudomonadati</taxon>
        <taxon>Pseudomonadota</taxon>
        <taxon>Alphaproteobacteria</taxon>
        <taxon>Hyphomicrobiales</taxon>
        <taxon>Methylobacteriaceae</taxon>
        <taxon>Microvirga</taxon>
    </lineage>
</organism>
<gene>
    <name evidence="2" type="ORF">FS320_38675</name>
</gene>
<reference evidence="2 3" key="1">
    <citation type="journal article" date="2019" name="Syst. Appl. Microbiol.">
        <title>Microvirga tunisiensis sp. nov., a root nodule symbiotic bacterium isolated from Lupinus micranthus and L. luteus grown in Northern Tunisia.</title>
        <authorList>
            <person name="Msaddak A."/>
            <person name="Rejili M."/>
            <person name="Duran D."/>
            <person name="Mars M."/>
            <person name="Palacios J.M."/>
            <person name="Ruiz-Argueso T."/>
            <person name="Rey L."/>
            <person name="Imperial J."/>
        </authorList>
    </citation>
    <scope>NUCLEOTIDE SEQUENCE [LARGE SCALE GENOMIC DNA]</scope>
    <source>
        <strain evidence="2 3">Lmie10</strain>
    </source>
</reference>
<dbReference type="EMBL" id="VOSK01000435">
    <property type="protein sequence ID" value="MPR30740.1"/>
    <property type="molecule type" value="Genomic_DNA"/>
</dbReference>
<dbReference type="AlphaFoldDB" id="A0A5N7MVN9"/>
<dbReference type="Proteomes" id="UP000403266">
    <property type="component" value="Unassembled WGS sequence"/>
</dbReference>
<dbReference type="RefSeq" id="WP_152717637.1">
    <property type="nucleotide sequence ID" value="NZ_VOSJ01000465.1"/>
</dbReference>
<accession>A0A5N7MVN9</accession>